<dbReference type="GO" id="GO:0005549">
    <property type="term" value="F:odorant binding"/>
    <property type="evidence" value="ECO:0007669"/>
    <property type="project" value="InterPro"/>
</dbReference>
<feature type="transmembrane region" description="Helical" evidence="10">
    <location>
        <begin position="287"/>
        <end position="307"/>
    </location>
</feature>
<feature type="transmembrane region" description="Helical" evidence="10">
    <location>
        <begin position="92"/>
        <end position="111"/>
    </location>
</feature>
<sequence length="916" mass="106586">MDNDWRECTNIEKHLYMMTIKANISHFFFNALLSCNMIITIIYLLGDYIICSVFLNENYNNTYRRRRIMSTVNPTVKIGLRLLGIWPYSTTYWFSFMSSMLVMQYFQYLYIFEHLTMSELSNLVDELPMTLDYSLTIFKLTSLWIQRRVFHKILVAMDNDWRECINEDKHLYLMTIKANIARFTSNILLSVNAVVAVLYLLGDYVIRFVFFTENQNNTLRQLPIKIQFPFETQQSPTFEFLVVTLFLHVAIHACTIAILNGLMLTLVTHIRILLKIGLQILGIWPRVSYSTIQWLSFTLSTLIIQYFQYLYIFEHLKISELSNLIDGLTVTLEYSLTLFKLIGLWIHQTSDRLKIYIIHYRVLHQILIAMDNDWRECINMDKHLYMMTIKANIAHFISNALLSVNATVALLYLLGDYVIRFVFLNEDQNHTLRQFPIKIQFPFETQQSPMFEVLVVTISLHVMLHVSILCILNGLVLTLSKSIADAAYGSFWYDLSSNNKNIIPFIILRSQKQLVITAGKITNLSLETFTITSTVSPLLKIGLRLLGVWPGISYCIPYWLIYVFSILIVQYFQYQYVFEHFKISELSNLVDSLPAALDYSLTMIKVITLWIHRRVIHQLLTTMDKDWRECVNINQHLYVMTIKANKSHFCSNIMFSINTIATVLYFLSYGYAVRFVYSSGDYNDTLRELPIRVQFPFKTPQSPIFELLVVIQFVHVMLIGWTLFIINALISALVFHVSGQIDILCQEFKTISTKVFPHKTCTSALAILIERHNTIFLFCDKIEKLFSFIALMQVVWNTFIICSLGFIIIISFYIETGGITIVKITFTYLAIIVEVFVLCFAGEYLNFKSKSIANAVYESLWYDLLTNQKRTLTFIIMRSQKQVMITAGRITSLSLETFTSILKASASYVSVLHAMY</sequence>
<proteinExistence type="predicted"/>
<evidence type="ECO:0000256" key="9">
    <source>
        <dbReference type="ARBA" id="ARBA00023224"/>
    </source>
</evidence>
<evidence type="ECO:0000313" key="11">
    <source>
        <dbReference type="EMBL" id="KAG5326899.1"/>
    </source>
</evidence>
<dbReference type="GO" id="GO:0005886">
    <property type="term" value="C:plasma membrane"/>
    <property type="evidence" value="ECO:0007669"/>
    <property type="project" value="UniProtKB-SubCell"/>
</dbReference>
<feature type="transmembrane region" description="Helical" evidence="10">
    <location>
        <begin position="27"/>
        <end position="55"/>
    </location>
</feature>
<dbReference type="Proteomes" id="UP000670152">
    <property type="component" value="Unassembled WGS sequence"/>
</dbReference>
<feature type="transmembrane region" description="Helical" evidence="10">
    <location>
        <begin position="707"/>
        <end position="730"/>
    </location>
</feature>
<dbReference type="PROSITE" id="PS51257">
    <property type="entry name" value="PROKAR_LIPOPROTEIN"/>
    <property type="match status" value="1"/>
</dbReference>
<evidence type="ECO:0000256" key="8">
    <source>
        <dbReference type="ARBA" id="ARBA00023170"/>
    </source>
</evidence>
<evidence type="ECO:0000256" key="10">
    <source>
        <dbReference type="SAM" id="Phobius"/>
    </source>
</evidence>
<keyword evidence="5" id="KW-0552">Olfaction</keyword>
<dbReference type="AlphaFoldDB" id="A0A836FGW0"/>
<dbReference type="EMBL" id="JAANIB010007242">
    <property type="protein sequence ID" value="KAG5326899.1"/>
    <property type="molecule type" value="Genomic_DNA"/>
</dbReference>
<keyword evidence="2" id="KW-1003">Cell membrane</keyword>
<feature type="transmembrane region" description="Helical" evidence="10">
    <location>
        <begin position="187"/>
        <end position="210"/>
    </location>
</feature>
<feature type="transmembrane region" description="Helical" evidence="10">
    <location>
        <begin position="393"/>
        <end position="414"/>
    </location>
</feature>
<keyword evidence="8" id="KW-0675">Receptor</keyword>
<accession>A0A836FGW0</accession>
<keyword evidence="9" id="KW-0807">Transducer</keyword>
<feature type="transmembrane region" description="Helical" evidence="10">
    <location>
        <begin position="546"/>
        <end position="572"/>
    </location>
</feature>
<dbReference type="GO" id="GO:0004984">
    <property type="term" value="F:olfactory receptor activity"/>
    <property type="evidence" value="ECO:0007669"/>
    <property type="project" value="InterPro"/>
</dbReference>
<feature type="non-terminal residue" evidence="11">
    <location>
        <position position="916"/>
    </location>
</feature>
<gene>
    <name evidence="11" type="primary">Or13a_13</name>
    <name evidence="11" type="ORF">G6Z77_0012874</name>
</gene>
<evidence type="ECO:0000256" key="5">
    <source>
        <dbReference type="ARBA" id="ARBA00022725"/>
    </source>
</evidence>
<evidence type="ECO:0000256" key="1">
    <source>
        <dbReference type="ARBA" id="ARBA00004651"/>
    </source>
</evidence>
<feature type="transmembrane region" description="Helical" evidence="10">
    <location>
        <begin position="453"/>
        <end position="476"/>
    </location>
</feature>
<organism evidence="11 12">
    <name type="scientific">Acromyrmex heyeri</name>
    <dbReference type="NCBI Taxonomy" id="230685"/>
    <lineage>
        <taxon>Eukaryota</taxon>
        <taxon>Metazoa</taxon>
        <taxon>Ecdysozoa</taxon>
        <taxon>Arthropoda</taxon>
        <taxon>Hexapoda</taxon>
        <taxon>Insecta</taxon>
        <taxon>Pterygota</taxon>
        <taxon>Neoptera</taxon>
        <taxon>Endopterygota</taxon>
        <taxon>Hymenoptera</taxon>
        <taxon>Apocrita</taxon>
        <taxon>Aculeata</taxon>
        <taxon>Formicoidea</taxon>
        <taxon>Formicidae</taxon>
        <taxon>Myrmicinae</taxon>
        <taxon>Acromyrmex</taxon>
    </lineage>
</organism>
<comment type="caution">
    <text evidence="11">The sequence shown here is derived from an EMBL/GenBank/DDBJ whole genome shotgun (WGS) entry which is preliminary data.</text>
</comment>
<protein>
    <submittedName>
        <fullName evidence="11">OR13A protein</fullName>
    </submittedName>
</protein>
<dbReference type="OrthoDB" id="6765072at2759"/>
<evidence type="ECO:0000256" key="6">
    <source>
        <dbReference type="ARBA" id="ARBA00022989"/>
    </source>
</evidence>
<dbReference type="Pfam" id="PF02949">
    <property type="entry name" value="7tm_6"/>
    <property type="match status" value="3"/>
</dbReference>
<reference evidence="11 12" key="1">
    <citation type="submission" date="2020-02" db="EMBL/GenBank/DDBJ databases">
        <title>Relaxed selection underlies rapid genomic changes in the transitions from sociality to social parasitism in ants.</title>
        <authorList>
            <person name="Bi X."/>
        </authorList>
    </citation>
    <scope>NUCLEOTIDE SEQUENCE [LARGE SCALE GENOMIC DNA]</scope>
    <source>
        <strain evidence="11">BGI-DK2014b</strain>
        <tissue evidence="11">Whole body</tissue>
    </source>
</reference>
<feature type="transmembrane region" description="Helical" evidence="10">
    <location>
        <begin position="327"/>
        <end position="346"/>
    </location>
</feature>
<keyword evidence="3" id="KW-0716">Sensory transduction</keyword>
<evidence type="ECO:0000313" key="12">
    <source>
        <dbReference type="Proteomes" id="UP000670152"/>
    </source>
</evidence>
<keyword evidence="12" id="KW-1185">Reference proteome</keyword>
<keyword evidence="7 10" id="KW-0472">Membrane</keyword>
<evidence type="ECO:0000256" key="3">
    <source>
        <dbReference type="ARBA" id="ARBA00022606"/>
    </source>
</evidence>
<dbReference type="InterPro" id="IPR004117">
    <property type="entry name" value="7tm6_olfct_rcpt"/>
</dbReference>
<evidence type="ECO:0000256" key="2">
    <source>
        <dbReference type="ARBA" id="ARBA00022475"/>
    </source>
</evidence>
<feature type="transmembrane region" description="Helical" evidence="10">
    <location>
        <begin position="826"/>
        <end position="845"/>
    </location>
</feature>
<dbReference type="PANTHER" id="PTHR21137">
    <property type="entry name" value="ODORANT RECEPTOR"/>
    <property type="match status" value="1"/>
</dbReference>
<name>A0A836FGW0_9HYME</name>
<feature type="transmembrane region" description="Helical" evidence="10">
    <location>
        <begin position="240"/>
        <end position="267"/>
    </location>
</feature>
<dbReference type="PANTHER" id="PTHR21137:SF35">
    <property type="entry name" value="ODORANT RECEPTOR 19A-RELATED"/>
    <property type="match status" value="1"/>
</dbReference>
<comment type="subcellular location">
    <subcellularLocation>
        <location evidence="1">Cell membrane</location>
        <topology evidence="1">Multi-pass membrane protein</topology>
    </subcellularLocation>
</comment>
<feature type="transmembrane region" description="Helical" evidence="10">
    <location>
        <begin position="794"/>
        <end position="814"/>
    </location>
</feature>
<keyword evidence="4 10" id="KW-0812">Transmembrane</keyword>
<evidence type="ECO:0000256" key="4">
    <source>
        <dbReference type="ARBA" id="ARBA00022692"/>
    </source>
</evidence>
<feature type="non-terminal residue" evidence="11">
    <location>
        <position position="1"/>
    </location>
</feature>
<evidence type="ECO:0000256" key="7">
    <source>
        <dbReference type="ARBA" id="ARBA00023136"/>
    </source>
</evidence>
<dbReference type="GO" id="GO:0007165">
    <property type="term" value="P:signal transduction"/>
    <property type="evidence" value="ECO:0007669"/>
    <property type="project" value="UniProtKB-KW"/>
</dbReference>
<feature type="transmembrane region" description="Helical" evidence="10">
    <location>
        <begin position="653"/>
        <end position="672"/>
    </location>
</feature>
<keyword evidence="6 10" id="KW-1133">Transmembrane helix</keyword>